<dbReference type="AlphaFoldDB" id="A0A6P8IY81"/>
<dbReference type="InParanoid" id="A0A6P8IY81"/>
<evidence type="ECO:0000256" key="5">
    <source>
        <dbReference type="ARBA" id="ARBA00023136"/>
    </source>
</evidence>
<evidence type="ECO:0000313" key="10">
    <source>
        <dbReference type="Proteomes" id="UP000515163"/>
    </source>
</evidence>
<feature type="region of interest" description="Disordered" evidence="8">
    <location>
        <begin position="1"/>
        <end position="123"/>
    </location>
</feature>
<evidence type="ECO:0000256" key="7">
    <source>
        <dbReference type="SAM" id="Coils"/>
    </source>
</evidence>
<evidence type="ECO:0000256" key="2">
    <source>
        <dbReference type="ARBA" id="ARBA00007018"/>
    </source>
</evidence>
<keyword evidence="10" id="KW-1185">Reference proteome</keyword>
<comment type="similarity">
    <text evidence="2">Belongs to the ADIPOR family.</text>
</comment>
<dbReference type="Gene3D" id="1.20.120.20">
    <property type="entry name" value="Apolipoprotein"/>
    <property type="match status" value="1"/>
</dbReference>
<feature type="compositionally biased region" description="Low complexity" evidence="8">
    <location>
        <begin position="102"/>
        <end position="118"/>
    </location>
</feature>
<feature type="binding site" evidence="6">
    <location>
        <position position="513"/>
    </location>
    <ligand>
        <name>Zn(2+)</name>
        <dbReference type="ChEBI" id="CHEBI:29105"/>
    </ligand>
</feature>
<evidence type="ECO:0000313" key="11">
    <source>
        <dbReference type="RefSeq" id="XP_031572129.1"/>
    </source>
</evidence>
<keyword evidence="6" id="KW-0862">Zinc</keyword>
<feature type="transmembrane region" description="Helical" evidence="9">
    <location>
        <begin position="476"/>
        <end position="494"/>
    </location>
</feature>
<name>A0A6P8IY81_ACTTE</name>
<dbReference type="Pfam" id="PF03006">
    <property type="entry name" value="HlyIII"/>
    <property type="match status" value="1"/>
</dbReference>
<dbReference type="OrthoDB" id="5585746at2759"/>
<dbReference type="PANTHER" id="PTHR20855">
    <property type="entry name" value="ADIPOR/PROGESTIN RECEPTOR-RELATED"/>
    <property type="match status" value="1"/>
</dbReference>
<evidence type="ECO:0000256" key="8">
    <source>
        <dbReference type="SAM" id="MobiDB-lite"/>
    </source>
</evidence>
<feature type="transmembrane region" description="Helical" evidence="9">
    <location>
        <begin position="350"/>
        <end position="371"/>
    </location>
</feature>
<evidence type="ECO:0000256" key="3">
    <source>
        <dbReference type="ARBA" id="ARBA00022692"/>
    </source>
</evidence>
<dbReference type="InterPro" id="IPR004254">
    <property type="entry name" value="AdipoR/HlyIII-related"/>
</dbReference>
<dbReference type="Proteomes" id="UP000515163">
    <property type="component" value="Unplaced"/>
</dbReference>
<evidence type="ECO:0000256" key="6">
    <source>
        <dbReference type="PIRSR" id="PIRSR604254-1"/>
    </source>
</evidence>
<keyword evidence="3 9" id="KW-0812">Transmembrane</keyword>
<evidence type="ECO:0000256" key="4">
    <source>
        <dbReference type="ARBA" id="ARBA00022989"/>
    </source>
</evidence>
<feature type="transmembrane region" description="Helical" evidence="9">
    <location>
        <begin position="446"/>
        <end position="470"/>
    </location>
</feature>
<dbReference type="GO" id="GO:0005886">
    <property type="term" value="C:plasma membrane"/>
    <property type="evidence" value="ECO:0007669"/>
    <property type="project" value="TreeGrafter"/>
</dbReference>
<reference evidence="11" key="1">
    <citation type="submission" date="2025-08" db="UniProtKB">
        <authorList>
            <consortium name="RefSeq"/>
        </authorList>
    </citation>
    <scope>IDENTIFICATION</scope>
</reference>
<feature type="binding site" evidence="6">
    <location>
        <position position="367"/>
    </location>
    <ligand>
        <name>Zn(2+)</name>
        <dbReference type="ChEBI" id="CHEBI:29105"/>
    </ligand>
</feature>
<dbReference type="FunCoup" id="A0A6P8IY81">
    <property type="interactions" value="1282"/>
</dbReference>
<keyword evidence="4 9" id="KW-1133">Transmembrane helix</keyword>
<keyword evidence="5 9" id="KW-0472">Membrane</keyword>
<keyword evidence="7" id="KW-0175">Coiled coil</keyword>
<feature type="transmembrane region" description="Helical" evidence="9">
    <location>
        <begin position="383"/>
        <end position="401"/>
    </location>
</feature>
<feature type="coiled-coil region" evidence="7">
    <location>
        <begin position="156"/>
        <end position="183"/>
    </location>
</feature>
<organism evidence="10 11">
    <name type="scientific">Actinia tenebrosa</name>
    <name type="common">Australian red waratah sea anemone</name>
    <dbReference type="NCBI Taxonomy" id="6105"/>
    <lineage>
        <taxon>Eukaryota</taxon>
        <taxon>Metazoa</taxon>
        <taxon>Cnidaria</taxon>
        <taxon>Anthozoa</taxon>
        <taxon>Hexacorallia</taxon>
        <taxon>Actiniaria</taxon>
        <taxon>Actiniidae</taxon>
        <taxon>Actinia</taxon>
    </lineage>
</organism>
<dbReference type="RefSeq" id="XP_031572129.1">
    <property type="nucleotide sequence ID" value="XM_031716269.1"/>
</dbReference>
<keyword evidence="6" id="KW-0479">Metal-binding</keyword>
<proteinExistence type="inferred from homology"/>
<accession>A0A6P8IY81</accession>
<comment type="subcellular location">
    <subcellularLocation>
        <location evidence="1">Membrane</location>
        <topology evidence="1">Multi-pass membrane protein</topology>
    </subcellularLocation>
</comment>
<gene>
    <name evidence="11" type="primary">LOC116306249</name>
</gene>
<dbReference type="SUPFAM" id="SSF58113">
    <property type="entry name" value="Apolipoprotein A-I"/>
    <property type="match status" value="1"/>
</dbReference>
<feature type="transmembrane region" description="Helical" evidence="9">
    <location>
        <begin position="311"/>
        <end position="330"/>
    </location>
</feature>
<evidence type="ECO:0000256" key="9">
    <source>
        <dbReference type="SAM" id="Phobius"/>
    </source>
</evidence>
<feature type="transmembrane region" description="Helical" evidence="9">
    <location>
        <begin position="413"/>
        <end position="434"/>
    </location>
</feature>
<dbReference type="KEGG" id="aten:116306249"/>
<protein>
    <submittedName>
        <fullName evidence="11">Adiponectin receptor protein 1-like</fullName>
    </submittedName>
</protein>
<evidence type="ECO:0000256" key="1">
    <source>
        <dbReference type="ARBA" id="ARBA00004141"/>
    </source>
</evidence>
<dbReference type="PANTHER" id="PTHR20855:SF52">
    <property type="entry name" value="ADIPONECTIN RECEPTOR PROTEIN"/>
    <property type="match status" value="1"/>
</dbReference>
<dbReference type="GeneID" id="116306249"/>
<feature type="binding site" evidence="6">
    <location>
        <position position="517"/>
    </location>
    <ligand>
        <name>Zn(2+)</name>
        <dbReference type="ChEBI" id="CHEBI:29105"/>
    </ligand>
</feature>
<feature type="transmembrane region" description="Helical" evidence="9">
    <location>
        <begin position="515"/>
        <end position="537"/>
    </location>
</feature>
<dbReference type="GO" id="GO:0046872">
    <property type="term" value="F:metal ion binding"/>
    <property type="evidence" value="ECO:0007669"/>
    <property type="project" value="UniProtKB-KW"/>
</dbReference>
<dbReference type="GO" id="GO:0033211">
    <property type="term" value="P:adiponectin-activated signaling pathway"/>
    <property type="evidence" value="ECO:0007669"/>
    <property type="project" value="TreeGrafter"/>
</dbReference>
<sequence>MAEGHTYNLRRRRTSNKMNSEEDLCDTGSVTIEGGWYSDSSSQGSKEEIVVEESVARQEPNNDEDGDEKLNEETKDEEETQEENVNQETCLLDSESNKASDSDAGSDAESVSESSYESVNGKESGERLIIHPDIETAKVLILKGDENIQVFVKAVKDNVQDAAKKFKANINEASERVQDSLQNTSEKVHVMYKNVKENVSETTEKLRTNIGEASGKVQDSFQNTSDKIHVMYRNVKDNVSETMHEAGEGADKLRKAMIEAGRSGWYLISHMELPHWLRDNEYLSDSHRPPFASFKSCFKSIFKIHTETGNIWTHLLGCLLFIALLLYFYLRPISPANPFPSDWSEKLVFGAFFTGAILCLAFSTIFHTVYCHSHNVSKIFSRLDYSGIALLIMGSFIPPLYYGFYCNKTTRLVYMVVVTALGLFSFCVSLYPNFNTPKFRCLRAGVFLTFGCSGIVPAIHFIAAYGATLAHRQASVGWMALMGVLYILGAIAYATRIPERFFPGRFNIWFQSHQIFHVLVVAAALVHLYGICQMAYYRFSIGTQCH</sequence>
<dbReference type="GO" id="GO:0038023">
    <property type="term" value="F:signaling receptor activity"/>
    <property type="evidence" value="ECO:0007669"/>
    <property type="project" value="TreeGrafter"/>
</dbReference>